<dbReference type="OrthoDB" id="5421784at2759"/>
<sequence length="369" mass="39377">MIATETQWMYYTTTVPGTVFVYASLIDGKSATRSTNTSTTSSTMLSTSSPSISSPSPTSTFVLTPNTGSGYNGGVDNNPDPDLTEETLTGSGNDSSSPTPKIVGGIIGGVAGIVLFAWIILLLIRRHKQKMVINRRVEAGYGGPLPEPPMIERSSAAPIAPWGFGSFGRNSRQSAASEPVSEERGFYKVSGRKLPPAIGGPRPDMPARSSSFYQEEENRWLGGPRTVTPVASPTSSRPSRYSGGTQTSASPTASGFPSGNTPFGLSFTAPPPVPPPSQSQPQFQPPYANPFLSPTHGPSTPGRIPEEYGAEEYQGEIDRERERANTPRMSVQRSRDFTPTSLVSHRDGLGRSLPSLDGSRTSRFTEDIV</sequence>
<evidence type="ECO:0000256" key="4">
    <source>
        <dbReference type="ARBA" id="ARBA00023136"/>
    </source>
</evidence>
<dbReference type="STRING" id="341454.A0A4S2N3D8"/>
<dbReference type="PANTHER" id="PTHR15549:SF26">
    <property type="entry name" value="AXIAL BUDDING PATTERN PROTEIN 2-RELATED"/>
    <property type="match status" value="1"/>
</dbReference>
<dbReference type="Proteomes" id="UP000298138">
    <property type="component" value="Unassembled WGS sequence"/>
</dbReference>
<dbReference type="InParanoid" id="A0A4S2N3D8"/>
<feature type="compositionally biased region" description="Low complexity" evidence="5">
    <location>
        <begin position="31"/>
        <end position="60"/>
    </location>
</feature>
<feature type="transmembrane region" description="Helical" evidence="6">
    <location>
        <begin position="102"/>
        <end position="124"/>
    </location>
</feature>
<gene>
    <name evidence="7" type="ORF">EX30DRAFT_87534</name>
</gene>
<evidence type="ECO:0000256" key="1">
    <source>
        <dbReference type="ARBA" id="ARBA00004167"/>
    </source>
</evidence>
<name>A0A4S2N3D8_9PEZI</name>
<feature type="region of interest" description="Disordered" evidence="5">
    <location>
        <begin position="170"/>
        <end position="369"/>
    </location>
</feature>
<dbReference type="EMBL" id="ML220113">
    <property type="protein sequence ID" value="TGZ83631.1"/>
    <property type="molecule type" value="Genomic_DNA"/>
</dbReference>
<evidence type="ECO:0000256" key="6">
    <source>
        <dbReference type="SAM" id="Phobius"/>
    </source>
</evidence>
<accession>A0A4S2N3D8</accession>
<keyword evidence="3 6" id="KW-1133">Transmembrane helix</keyword>
<dbReference type="InterPro" id="IPR051694">
    <property type="entry name" value="Immunoregulatory_rcpt-like"/>
</dbReference>
<feature type="compositionally biased region" description="Polar residues" evidence="5">
    <location>
        <begin position="86"/>
        <end position="99"/>
    </location>
</feature>
<feature type="compositionally biased region" description="Basic and acidic residues" evidence="5">
    <location>
        <begin position="316"/>
        <end position="325"/>
    </location>
</feature>
<dbReference type="GO" id="GO:0016020">
    <property type="term" value="C:membrane"/>
    <property type="evidence" value="ECO:0007669"/>
    <property type="project" value="UniProtKB-SubCell"/>
</dbReference>
<feature type="compositionally biased region" description="Polar residues" evidence="5">
    <location>
        <begin position="229"/>
        <end position="263"/>
    </location>
</feature>
<dbReference type="AlphaFoldDB" id="A0A4S2N3D8"/>
<proteinExistence type="predicted"/>
<organism evidence="7 8">
    <name type="scientific">Ascodesmis nigricans</name>
    <dbReference type="NCBI Taxonomy" id="341454"/>
    <lineage>
        <taxon>Eukaryota</taxon>
        <taxon>Fungi</taxon>
        <taxon>Dikarya</taxon>
        <taxon>Ascomycota</taxon>
        <taxon>Pezizomycotina</taxon>
        <taxon>Pezizomycetes</taxon>
        <taxon>Pezizales</taxon>
        <taxon>Ascodesmidaceae</taxon>
        <taxon>Ascodesmis</taxon>
    </lineage>
</organism>
<feature type="compositionally biased region" description="Pro residues" evidence="5">
    <location>
        <begin position="269"/>
        <end position="288"/>
    </location>
</feature>
<evidence type="ECO:0000313" key="8">
    <source>
        <dbReference type="Proteomes" id="UP000298138"/>
    </source>
</evidence>
<evidence type="ECO:0000256" key="3">
    <source>
        <dbReference type="ARBA" id="ARBA00022989"/>
    </source>
</evidence>
<keyword evidence="4 6" id="KW-0472">Membrane</keyword>
<evidence type="ECO:0000256" key="5">
    <source>
        <dbReference type="SAM" id="MobiDB-lite"/>
    </source>
</evidence>
<evidence type="ECO:0000256" key="2">
    <source>
        <dbReference type="ARBA" id="ARBA00022692"/>
    </source>
</evidence>
<evidence type="ECO:0000313" key="7">
    <source>
        <dbReference type="EMBL" id="TGZ83631.1"/>
    </source>
</evidence>
<feature type="compositionally biased region" description="Polar residues" evidence="5">
    <location>
        <begin position="327"/>
        <end position="343"/>
    </location>
</feature>
<dbReference type="GO" id="GO:0071944">
    <property type="term" value="C:cell periphery"/>
    <property type="evidence" value="ECO:0007669"/>
    <property type="project" value="UniProtKB-ARBA"/>
</dbReference>
<protein>
    <submittedName>
        <fullName evidence="7">Uncharacterized protein</fullName>
    </submittedName>
</protein>
<feature type="region of interest" description="Disordered" evidence="5">
    <location>
        <begin position="31"/>
        <end position="99"/>
    </location>
</feature>
<keyword evidence="8" id="KW-1185">Reference proteome</keyword>
<reference evidence="7 8" key="1">
    <citation type="submission" date="2019-04" db="EMBL/GenBank/DDBJ databases">
        <title>Comparative genomics and transcriptomics to analyze fruiting body development in filamentous ascomycetes.</title>
        <authorList>
            <consortium name="DOE Joint Genome Institute"/>
            <person name="Lutkenhaus R."/>
            <person name="Traeger S."/>
            <person name="Breuer J."/>
            <person name="Kuo A."/>
            <person name="Lipzen A."/>
            <person name="Pangilinan J."/>
            <person name="Dilworth D."/>
            <person name="Sandor L."/>
            <person name="Poggeler S."/>
            <person name="Barry K."/>
            <person name="Grigoriev I.V."/>
            <person name="Nowrousian M."/>
        </authorList>
    </citation>
    <scope>NUCLEOTIDE SEQUENCE [LARGE SCALE GENOMIC DNA]</scope>
    <source>
        <strain evidence="7 8">CBS 389.68</strain>
    </source>
</reference>
<keyword evidence="2 6" id="KW-0812">Transmembrane</keyword>
<dbReference type="PANTHER" id="PTHR15549">
    <property type="entry name" value="PAIRED IMMUNOGLOBULIN-LIKE TYPE 2 RECEPTOR"/>
    <property type="match status" value="1"/>
</dbReference>
<comment type="subcellular location">
    <subcellularLocation>
        <location evidence="1">Membrane</location>
        <topology evidence="1">Single-pass membrane protein</topology>
    </subcellularLocation>
</comment>